<dbReference type="Pfam" id="PF00392">
    <property type="entry name" value="GntR"/>
    <property type="match status" value="1"/>
</dbReference>
<comment type="caution">
    <text evidence="6">The sequence shown here is derived from an EMBL/GenBank/DDBJ whole genome shotgun (WGS) entry which is preliminary data.</text>
</comment>
<feature type="region of interest" description="Disordered" evidence="4">
    <location>
        <begin position="74"/>
        <end position="105"/>
    </location>
</feature>
<sequence length="321" mass="35814">MTSHGPVPGGSSAHQYKRIADELLKGINSEVWRPGDRLPTQEQLADRFDVSRATVKEALKLLSSKGLIVTRQGSGTFVSEGPKSDVVPQRNSPSVENRGDDGDDDGDDVWAVVSERVPPVLLKPYLEEAFEATQVELDVFSMTTESLAARVSDQKNRIMTGEIRPPRSITARLMLPDCDFPHLAIPRPVDGTDDPRVRRRLKGILQSHATMLREALFELRYQGFVPEVDVEVRLVPFAPQMKLYILNRRLALQGFYVTEEGTIPLPPDREEVAIYDAYGTGATLFPYRAAADSTPDQVGIVRTFQAFFDSNWDKLATRADF</sequence>
<evidence type="ECO:0000313" key="7">
    <source>
        <dbReference type="Proteomes" id="UP001550044"/>
    </source>
</evidence>
<evidence type="ECO:0000313" key="6">
    <source>
        <dbReference type="EMBL" id="MET8433983.1"/>
    </source>
</evidence>
<dbReference type="PANTHER" id="PTHR44846:SF17">
    <property type="entry name" value="GNTR-FAMILY TRANSCRIPTIONAL REGULATOR"/>
    <property type="match status" value="1"/>
</dbReference>
<name>A0ABV2U804_9ACTN</name>
<evidence type="ECO:0000256" key="4">
    <source>
        <dbReference type="SAM" id="MobiDB-lite"/>
    </source>
</evidence>
<evidence type="ECO:0000256" key="2">
    <source>
        <dbReference type="ARBA" id="ARBA00023125"/>
    </source>
</evidence>
<keyword evidence="7" id="KW-1185">Reference proteome</keyword>
<keyword evidence="3" id="KW-0804">Transcription</keyword>
<dbReference type="PRINTS" id="PR00035">
    <property type="entry name" value="HTHGNTR"/>
</dbReference>
<dbReference type="InterPro" id="IPR036388">
    <property type="entry name" value="WH-like_DNA-bd_sf"/>
</dbReference>
<dbReference type="RefSeq" id="WP_356503921.1">
    <property type="nucleotide sequence ID" value="NZ_JBEXEF010000169.1"/>
</dbReference>
<proteinExistence type="predicted"/>
<protein>
    <submittedName>
        <fullName evidence="6">Winged helix-turn-helix domain-containing protein</fullName>
    </submittedName>
</protein>
<dbReference type="PROSITE" id="PS50949">
    <property type="entry name" value="HTH_GNTR"/>
    <property type="match status" value="1"/>
</dbReference>
<keyword evidence="1" id="KW-0805">Transcription regulation</keyword>
<feature type="domain" description="HTH gntR-type" evidence="5">
    <location>
        <begin position="13"/>
        <end position="81"/>
    </location>
</feature>
<dbReference type="InterPro" id="IPR000524">
    <property type="entry name" value="Tscrpt_reg_HTH_GntR"/>
</dbReference>
<evidence type="ECO:0000256" key="1">
    <source>
        <dbReference type="ARBA" id="ARBA00023015"/>
    </source>
</evidence>
<dbReference type="SMART" id="SM00345">
    <property type="entry name" value="HTH_GNTR"/>
    <property type="match status" value="1"/>
</dbReference>
<dbReference type="Proteomes" id="UP001550044">
    <property type="component" value="Unassembled WGS sequence"/>
</dbReference>
<gene>
    <name evidence="6" type="ORF">ABZV61_14520</name>
</gene>
<dbReference type="CDD" id="cd07377">
    <property type="entry name" value="WHTH_GntR"/>
    <property type="match status" value="1"/>
</dbReference>
<evidence type="ECO:0000259" key="5">
    <source>
        <dbReference type="PROSITE" id="PS50949"/>
    </source>
</evidence>
<evidence type="ECO:0000256" key="3">
    <source>
        <dbReference type="ARBA" id="ARBA00023163"/>
    </source>
</evidence>
<dbReference type="EMBL" id="JBEXIP010000009">
    <property type="protein sequence ID" value="MET8433983.1"/>
    <property type="molecule type" value="Genomic_DNA"/>
</dbReference>
<dbReference type="InterPro" id="IPR036390">
    <property type="entry name" value="WH_DNA-bd_sf"/>
</dbReference>
<reference evidence="6 7" key="1">
    <citation type="submission" date="2024-06" db="EMBL/GenBank/DDBJ databases">
        <title>The Natural Products Discovery Center: Release of the First 8490 Sequenced Strains for Exploring Actinobacteria Biosynthetic Diversity.</title>
        <authorList>
            <person name="Kalkreuter E."/>
            <person name="Kautsar S.A."/>
            <person name="Yang D."/>
            <person name="Bader C.D."/>
            <person name="Teijaro C.N."/>
            <person name="Fluegel L."/>
            <person name="Davis C.M."/>
            <person name="Simpson J.R."/>
            <person name="Lauterbach L."/>
            <person name="Steele A.D."/>
            <person name="Gui C."/>
            <person name="Meng S."/>
            <person name="Li G."/>
            <person name="Viehrig K."/>
            <person name="Ye F."/>
            <person name="Su P."/>
            <person name="Kiefer A.F."/>
            <person name="Nichols A."/>
            <person name="Cepeda A.J."/>
            <person name="Yan W."/>
            <person name="Fan B."/>
            <person name="Jiang Y."/>
            <person name="Adhikari A."/>
            <person name="Zheng C.-J."/>
            <person name="Schuster L."/>
            <person name="Cowan T.M."/>
            <person name="Smanski M.J."/>
            <person name="Chevrette M.G."/>
            <person name="De Carvalho L.P.S."/>
            <person name="Shen B."/>
        </authorList>
    </citation>
    <scope>NUCLEOTIDE SEQUENCE [LARGE SCALE GENOMIC DNA]</scope>
    <source>
        <strain evidence="6 7">NPDC005137</strain>
    </source>
</reference>
<keyword evidence="2" id="KW-0238">DNA-binding</keyword>
<dbReference type="InterPro" id="IPR050679">
    <property type="entry name" value="Bact_HTH_transcr_reg"/>
</dbReference>
<dbReference type="Gene3D" id="1.10.10.10">
    <property type="entry name" value="Winged helix-like DNA-binding domain superfamily/Winged helix DNA-binding domain"/>
    <property type="match status" value="1"/>
</dbReference>
<dbReference type="SUPFAM" id="SSF46785">
    <property type="entry name" value="Winged helix' DNA-binding domain"/>
    <property type="match status" value="1"/>
</dbReference>
<organism evidence="6 7">
    <name type="scientific">Streptomyces sp. 900116325</name>
    <dbReference type="NCBI Taxonomy" id="3154295"/>
    <lineage>
        <taxon>Bacteria</taxon>
        <taxon>Bacillati</taxon>
        <taxon>Actinomycetota</taxon>
        <taxon>Actinomycetes</taxon>
        <taxon>Kitasatosporales</taxon>
        <taxon>Streptomycetaceae</taxon>
        <taxon>Streptomyces</taxon>
    </lineage>
</organism>
<accession>A0ABV2U804</accession>
<dbReference type="PANTHER" id="PTHR44846">
    <property type="entry name" value="MANNOSYL-D-GLYCERATE TRANSPORT/METABOLISM SYSTEM REPRESSOR MNGR-RELATED"/>
    <property type="match status" value="1"/>
</dbReference>